<dbReference type="SMART" id="SM01100">
    <property type="entry name" value="CRAL_TRIO_N"/>
    <property type="match status" value="1"/>
</dbReference>
<dbReference type="InterPro" id="IPR052432">
    <property type="entry name" value="PITP/CRAL-TRIO"/>
</dbReference>
<accession>A0AAD4DKV3</accession>
<dbReference type="SUPFAM" id="SSF52087">
    <property type="entry name" value="CRAL/TRIO domain"/>
    <property type="match status" value="1"/>
</dbReference>
<comment type="caution">
    <text evidence="3">The sequence shown here is derived from an EMBL/GenBank/DDBJ whole genome shotgun (WGS) entry which is preliminary data.</text>
</comment>
<evidence type="ECO:0000313" key="4">
    <source>
        <dbReference type="Proteomes" id="UP001194580"/>
    </source>
</evidence>
<dbReference type="Gene3D" id="3.40.525.10">
    <property type="entry name" value="CRAL-TRIO lipid binding domain"/>
    <property type="match status" value="1"/>
</dbReference>
<dbReference type="CDD" id="cd00170">
    <property type="entry name" value="SEC14"/>
    <property type="match status" value="1"/>
</dbReference>
<dbReference type="InterPro" id="IPR036865">
    <property type="entry name" value="CRAL-TRIO_dom_sf"/>
</dbReference>
<keyword evidence="4" id="KW-1185">Reference proteome</keyword>
<feature type="domain" description="CRAL-TRIO" evidence="2">
    <location>
        <begin position="188"/>
        <end position="333"/>
    </location>
</feature>
<dbReference type="PANTHER" id="PTHR46590">
    <property type="entry name" value="PHOSPHATIDYLINOSITOL TRANSFER PROTEIN CSR1-RELATED"/>
    <property type="match status" value="1"/>
</dbReference>
<dbReference type="SUPFAM" id="SSF46938">
    <property type="entry name" value="CRAL/TRIO N-terminal domain"/>
    <property type="match status" value="1"/>
</dbReference>
<dbReference type="PROSITE" id="PS50191">
    <property type="entry name" value="CRAL_TRIO"/>
    <property type="match status" value="1"/>
</dbReference>
<dbReference type="InterPro" id="IPR011074">
    <property type="entry name" value="CRAL/TRIO_N_dom"/>
</dbReference>
<protein>
    <recommendedName>
        <fullName evidence="2">CRAL-TRIO domain-containing protein</fullName>
    </recommendedName>
</protein>
<evidence type="ECO:0000259" key="2">
    <source>
        <dbReference type="PROSITE" id="PS50191"/>
    </source>
</evidence>
<dbReference type="InterPro" id="IPR036273">
    <property type="entry name" value="CRAL/TRIO_N_dom_sf"/>
</dbReference>
<dbReference type="Proteomes" id="UP001194580">
    <property type="component" value="Unassembled WGS sequence"/>
</dbReference>
<feature type="compositionally biased region" description="Low complexity" evidence="1">
    <location>
        <begin position="62"/>
        <end position="97"/>
    </location>
</feature>
<reference evidence="3" key="1">
    <citation type="journal article" date="2020" name="Fungal Divers.">
        <title>Resolving the Mortierellaceae phylogeny through synthesis of multi-gene phylogenetics and phylogenomics.</title>
        <authorList>
            <person name="Vandepol N."/>
            <person name="Liber J."/>
            <person name="Desiro A."/>
            <person name="Na H."/>
            <person name="Kennedy M."/>
            <person name="Barry K."/>
            <person name="Grigoriev I.V."/>
            <person name="Miller A.N."/>
            <person name="O'Donnell K."/>
            <person name="Stajich J.E."/>
            <person name="Bonito G."/>
        </authorList>
    </citation>
    <scope>NUCLEOTIDE SEQUENCE</scope>
    <source>
        <strain evidence="3">NRRL 28262</strain>
    </source>
</reference>
<feature type="region of interest" description="Disordered" evidence="1">
    <location>
        <begin position="41"/>
        <end position="97"/>
    </location>
</feature>
<evidence type="ECO:0000313" key="3">
    <source>
        <dbReference type="EMBL" id="KAG0280778.1"/>
    </source>
</evidence>
<dbReference type="Pfam" id="PF03765">
    <property type="entry name" value="CRAL_TRIO_N"/>
    <property type="match status" value="1"/>
</dbReference>
<dbReference type="InterPro" id="IPR001251">
    <property type="entry name" value="CRAL-TRIO_dom"/>
</dbReference>
<organism evidence="3 4">
    <name type="scientific">Linnemannia exigua</name>
    <dbReference type="NCBI Taxonomy" id="604196"/>
    <lineage>
        <taxon>Eukaryota</taxon>
        <taxon>Fungi</taxon>
        <taxon>Fungi incertae sedis</taxon>
        <taxon>Mucoromycota</taxon>
        <taxon>Mortierellomycotina</taxon>
        <taxon>Mortierellomycetes</taxon>
        <taxon>Mortierellales</taxon>
        <taxon>Mortierellaceae</taxon>
        <taxon>Linnemannia</taxon>
    </lineage>
</organism>
<dbReference type="Pfam" id="PF00650">
    <property type="entry name" value="CRAL_TRIO"/>
    <property type="match status" value="1"/>
</dbReference>
<sequence length="437" mass="49573">MAKGDIQTPPGTGHVGTMTPDQKELLKEMWAQIFSIADSNNTATNSSDAASIAKEETASAGSETASVKSKTTTTKKSGGWFGTSKTAPPAAEETPASTKVSLADIGLSVEQLRPALWNNILGDHPDSLLLRFLRARKWNVNNGMTMILKAFKWRLEDDIEEVKSKSEDELDAKYRGFRLQMELGKSFVHGNDKEGRPVVYINVRLHKPADQDAKALEKFTIYVMEVGRLMIQPPVETACLVFDMTGFGLANMDYNFVKFLVQCFEAYYPESLGILIIHKAPLVFWGVWKIIEPWLDPVVASKIRFTRSDKELTEVIDANHLPNKYDGGKDQFTYQYIPVQAGENDRMKDAETKERLLEEWKALMWKFEALTREWIDCKKVDGARAEDVIENERSSLAKELRVAYFKLDPYIRSRNLYHRSEHPVLQSDGTSVWTYKN</sequence>
<dbReference type="AlphaFoldDB" id="A0AAD4DKV3"/>
<dbReference type="PANTHER" id="PTHR46590:SF1">
    <property type="entry name" value="PHOSPHATIDYLINOSITOL TRANSFER PROTEIN CSR1"/>
    <property type="match status" value="1"/>
</dbReference>
<dbReference type="SMART" id="SM00516">
    <property type="entry name" value="SEC14"/>
    <property type="match status" value="1"/>
</dbReference>
<name>A0AAD4DKV3_9FUNG</name>
<dbReference type="EMBL" id="JAAAIL010000047">
    <property type="protein sequence ID" value="KAG0280778.1"/>
    <property type="molecule type" value="Genomic_DNA"/>
</dbReference>
<proteinExistence type="predicted"/>
<gene>
    <name evidence="3" type="ORF">BGZ95_008683</name>
</gene>
<evidence type="ECO:0000256" key="1">
    <source>
        <dbReference type="SAM" id="MobiDB-lite"/>
    </source>
</evidence>